<keyword evidence="2" id="KW-1185">Reference proteome</keyword>
<evidence type="ECO:0000313" key="2">
    <source>
        <dbReference type="Proteomes" id="UP001235133"/>
    </source>
</evidence>
<name>A0ABU0YYE9_9MICO</name>
<dbReference type="Proteomes" id="UP001235133">
    <property type="component" value="Unassembled WGS sequence"/>
</dbReference>
<dbReference type="RefSeq" id="WP_308866805.1">
    <property type="nucleotide sequence ID" value="NZ_JAVFWO010000002.1"/>
</dbReference>
<comment type="caution">
    <text evidence="1">The sequence shown here is derived from an EMBL/GenBank/DDBJ whole genome shotgun (WGS) entry which is preliminary data.</text>
</comment>
<accession>A0ABU0YYE9</accession>
<organism evidence="1 2">
    <name type="scientific">Microbacterium psychrotolerans</name>
    <dbReference type="NCBI Taxonomy" id="3068321"/>
    <lineage>
        <taxon>Bacteria</taxon>
        <taxon>Bacillati</taxon>
        <taxon>Actinomycetota</taxon>
        <taxon>Actinomycetes</taxon>
        <taxon>Micrococcales</taxon>
        <taxon>Microbacteriaceae</taxon>
        <taxon>Microbacterium</taxon>
    </lineage>
</organism>
<gene>
    <name evidence="1" type="ORF">Q9R08_05185</name>
</gene>
<protein>
    <submittedName>
        <fullName evidence="1">Uncharacterized protein</fullName>
    </submittedName>
</protein>
<sequence length="147" mass="16398">MAWPTVVPSDVANLWRPLTTAEVTVATARIALVEAELRSELRLYGITGTLLASDFVRLGFTSEEAEAAAAEWPTLYKGIVADVVRQSLINPEGWLEERESIDDFERTRRRDQATSTGLAFLDADDVAKLIPRRRRKRGAFSIHLGQT</sequence>
<evidence type="ECO:0000313" key="1">
    <source>
        <dbReference type="EMBL" id="MDQ7877367.1"/>
    </source>
</evidence>
<dbReference type="EMBL" id="JAVFWO010000002">
    <property type="protein sequence ID" value="MDQ7877367.1"/>
    <property type="molecule type" value="Genomic_DNA"/>
</dbReference>
<reference evidence="1 2" key="1">
    <citation type="submission" date="2023-08" db="EMBL/GenBank/DDBJ databases">
        <title>Microbacterium psychrotolerans sp. nov., a psychrotolerant bacterium isolated from soil in Heilongjiang Province, China.</title>
        <authorList>
            <person name="An P."/>
            <person name="Zhao D."/>
            <person name="Xiang H."/>
        </authorList>
    </citation>
    <scope>NUCLEOTIDE SEQUENCE [LARGE SCALE GENOMIC DNA]</scope>
    <source>
        <strain evidence="1 2">QXD-8</strain>
    </source>
</reference>
<proteinExistence type="predicted"/>